<sequence>MEWPPVMACRATPPPLATAVVSAEGGRRGWKEPPPLPPNPFSATESTRGRHRRPICGGRKARGGGGSHRHRLLHPPDLAREEGEKGRRAADSVPRGRAPPVELVEDG</sequence>
<evidence type="ECO:0000256" key="1">
    <source>
        <dbReference type="SAM" id="MobiDB-lite"/>
    </source>
</evidence>
<reference evidence="3" key="1">
    <citation type="submission" date="2013-06" db="EMBL/GenBank/DDBJ databases">
        <authorList>
            <person name="Zhao Q."/>
        </authorList>
    </citation>
    <scope>NUCLEOTIDE SEQUENCE</scope>
    <source>
        <strain evidence="3">cv. W1943</strain>
    </source>
</reference>
<name>A0A0E0RBS4_ORYRU</name>
<dbReference type="Gramene" id="ORUFI11G23800.1">
    <property type="protein sequence ID" value="ORUFI11G23800.1"/>
    <property type="gene ID" value="ORUFI11G23800"/>
</dbReference>
<organism evidence="2 3">
    <name type="scientific">Oryza rufipogon</name>
    <name type="common">Brownbeard rice</name>
    <name type="synonym">Asian wild rice</name>
    <dbReference type="NCBI Taxonomy" id="4529"/>
    <lineage>
        <taxon>Eukaryota</taxon>
        <taxon>Viridiplantae</taxon>
        <taxon>Streptophyta</taxon>
        <taxon>Embryophyta</taxon>
        <taxon>Tracheophyta</taxon>
        <taxon>Spermatophyta</taxon>
        <taxon>Magnoliopsida</taxon>
        <taxon>Liliopsida</taxon>
        <taxon>Poales</taxon>
        <taxon>Poaceae</taxon>
        <taxon>BOP clade</taxon>
        <taxon>Oryzoideae</taxon>
        <taxon>Oryzeae</taxon>
        <taxon>Oryzinae</taxon>
        <taxon>Oryza</taxon>
    </lineage>
</organism>
<reference evidence="2" key="2">
    <citation type="submission" date="2015-06" db="UniProtKB">
        <authorList>
            <consortium name="EnsemblPlants"/>
        </authorList>
    </citation>
    <scope>IDENTIFICATION</scope>
</reference>
<evidence type="ECO:0000313" key="2">
    <source>
        <dbReference type="EnsemblPlants" id="ORUFI11G23800.1"/>
    </source>
</evidence>
<dbReference type="Proteomes" id="UP000008022">
    <property type="component" value="Unassembled WGS sequence"/>
</dbReference>
<dbReference type="AlphaFoldDB" id="A0A0E0RBS4"/>
<feature type="region of interest" description="Disordered" evidence="1">
    <location>
        <begin position="21"/>
        <end position="107"/>
    </location>
</feature>
<protein>
    <submittedName>
        <fullName evidence="2">Uncharacterized protein</fullName>
    </submittedName>
</protein>
<dbReference type="EnsemblPlants" id="ORUFI11G23800.1">
    <property type="protein sequence ID" value="ORUFI11G23800.1"/>
    <property type="gene ID" value="ORUFI11G23800"/>
</dbReference>
<keyword evidence="3" id="KW-1185">Reference proteome</keyword>
<accession>A0A0E0RBS4</accession>
<evidence type="ECO:0000313" key="3">
    <source>
        <dbReference type="Proteomes" id="UP000008022"/>
    </source>
</evidence>
<feature type="compositionally biased region" description="Basic residues" evidence="1">
    <location>
        <begin position="49"/>
        <end position="73"/>
    </location>
</feature>
<dbReference type="HOGENOM" id="CLU_2214269_0_0_1"/>
<feature type="compositionally biased region" description="Basic and acidic residues" evidence="1">
    <location>
        <begin position="77"/>
        <end position="90"/>
    </location>
</feature>
<proteinExistence type="predicted"/>